<name>A0A6M8BK76_9CYAN</name>
<keyword evidence="1" id="KW-0812">Transmembrane</keyword>
<evidence type="ECO:0000313" key="2">
    <source>
        <dbReference type="EMBL" id="QKD84011.1"/>
    </source>
</evidence>
<dbReference type="EMBL" id="CP053661">
    <property type="protein sequence ID" value="QKD84011.1"/>
    <property type="molecule type" value="Genomic_DNA"/>
</dbReference>
<keyword evidence="1" id="KW-0472">Membrane</keyword>
<accession>A0A6M8BK76</accession>
<evidence type="ECO:0000313" key="3">
    <source>
        <dbReference type="Proteomes" id="UP000505210"/>
    </source>
</evidence>
<sequence length="137" mass="15318">MSNPLRRIKQLPWLPLFQTAGYAVIGLFAVELLLWWGGSRLPFVARTNALIFSPPLDLLIVLSIAIGVGALAVHLLDQFQRQIFINLGVLWGLIACLVVMVWVRSLSGIPSLLPPSQPALMGLIIGVFWRGKNHWRW</sequence>
<dbReference type="KEGG" id="theu:HPC62_19050"/>
<organism evidence="2 3">
    <name type="scientific">Thermoleptolyngbya sichuanensis A183</name>
    <dbReference type="NCBI Taxonomy" id="2737172"/>
    <lineage>
        <taxon>Bacteria</taxon>
        <taxon>Bacillati</taxon>
        <taxon>Cyanobacteriota</taxon>
        <taxon>Cyanophyceae</taxon>
        <taxon>Oculatellales</taxon>
        <taxon>Oculatellaceae</taxon>
        <taxon>Thermoleptolyngbya</taxon>
        <taxon>Thermoleptolyngbya sichuanensis</taxon>
    </lineage>
</organism>
<feature type="transmembrane region" description="Helical" evidence="1">
    <location>
        <begin position="83"/>
        <end position="103"/>
    </location>
</feature>
<evidence type="ECO:0000256" key="1">
    <source>
        <dbReference type="SAM" id="Phobius"/>
    </source>
</evidence>
<protein>
    <submittedName>
        <fullName evidence="2">Peptide chain release factor 1</fullName>
    </submittedName>
</protein>
<proteinExistence type="predicted"/>
<feature type="transmembrane region" description="Helical" evidence="1">
    <location>
        <begin position="12"/>
        <end position="36"/>
    </location>
</feature>
<gene>
    <name evidence="2" type="ORF">HPC62_19050</name>
</gene>
<reference evidence="2 3" key="1">
    <citation type="submission" date="2020-05" db="EMBL/GenBank/DDBJ databases">
        <title>Complete genome sequence of of a novel Thermoleptolyngbya strain isolated from hot springs of Ganzi, Sichuan China.</title>
        <authorList>
            <person name="Tang J."/>
            <person name="Daroch M."/>
            <person name="Li L."/>
            <person name="Waleron K."/>
            <person name="Waleron M."/>
            <person name="Waleron M."/>
        </authorList>
    </citation>
    <scope>NUCLEOTIDE SEQUENCE [LARGE SCALE GENOMIC DNA]</scope>
    <source>
        <strain evidence="2 3">PKUAC-SCTA183</strain>
    </source>
</reference>
<keyword evidence="1" id="KW-1133">Transmembrane helix</keyword>
<dbReference type="Proteomes" id="UP000505210">
    <property type="component" value="Chromosome"/>
</dbReference>
<keyword evidence="3" id="KW-1185">Reference proteome</keyword>
<feature type="transmembrane region" description="Helical" evidence="1">
    <location>
        <begin position="56"/>
        <end position="76"/>
    </location>
</feature>
<dbReference type="AlphaFoldDB" id="A0A6M8BK76"/>
<dbReference type="RefSeq" id="WP_172358080.1">
    <property type="nucleotide sequence ID" value="NZ_CP053661.1"/>
</dbReference>
<feature type="transmembrane region" description="Helical" evidence="1">
    <location>
        <begin position="109"/>
        <end position="129"/>
    </location>
</feature>